<evidence type="ECO:0000313" key="1">
    <source>
        <dbReference type="EMBL" id="CAG8436694.1"/>
    </source>
</evidence>
<comment type="caution">
    <text evidence="1">The sequence shown here is derived from an EMBL/GenBank/DDBJ whole genome shotgun (WGS) entry which is preliminary data.</text>
</comment>
<gene>
    <name evidence="1" type="ORF">FMOSSE_LOCUS431</name>
</gene>
<reference evidence="1" key="1">
    <citation type="submission" date="2021-06" db="EMBL/GenBank/DDBJ databases">
        <authorList>
            <person name="Kallberg Y."/>
            <person name="Tangrot J."/>
            <person name="Rosling A."/>
        </authorList>
    </citation>
    <scope>NUCLEOTIDE SEQUENCE</scope>
    <source>
        <strain evidence="1">87-6 pot B 2015</strain>
    </source>
</reference>
<dbReference type="EMBL" id="CAJVPP010000040">
    <property type="protein sequence ID" value="CAG8436694.1"/>
    <property type="molecule type" value="Genomic_DNA"/>
</dbReference>
<keyword evidence="2" id="KW-1185">Reference proteome</keyword>
<name>A0A9N8YNV9_FUNMO</name>
<accession>A0A9N8YNV9</accession>
<dbReference type="Proteomes" id="UP000789375">
    <property type="component" value="Unassembled WGS sequence"/>
</dbReference>
<organism evidence="1 2">
    <name type="scientific">Funneliformis mosseae</name>
    <name type="common">Endomycorrhizal fungus</name>
    <name type="synonym">Glomus mosseae</name>
    <dbReference type="NCBI Taxonomy" id="27381"/>
    <lineage>
        <taxon>Eukaryota</taxon>
        <taxon>Fungi</taxon>
        <taxon>Fungi incertae sedis</taxon>
        <taxon>Mucoromycota</taxon>
        <taxon>Glomeromycotina</taxon>
        <taxon>Glomeromycetes</taxon>
        <taxon>Glomerales</taxon>
        <taxon>Glomeraceae</taxon>
        <taxon>Funneliformis</taxon>
    </lineage>
</organism>
<evidence type="ECO:0000313" key="2">
    <source>
        <dbReference type="Proteomes" id="UP000789375"/>
    </source>
</evidence>
<protein>
    <submittedName>
        <fullName evidence="1">10737_t:CDS:1</fullName>
    </submittedName>
</protein>
<dbReference type="AlphaFoldDB" id="A0A9N8YNV9"/>
<proteinExistence type="predicted"/>
<sequence>MEAMDQVMLEVKVTFYVFIRYIEERETQETKIVSCDFLKMVNYEVREELFPEEKVTKNALQKKTEKTRKTFSNHLEALSNELILRLPLLVFPGGSTLY</sequence>